<dbReference type="SUPFAM" id="SSF46689">
    <property type="entry name" value="Homeodomain-like"/>
    <property type="match status" value="1"/>
</dbReference>
<dbReference type="PANTHER" id="PTHR43479:SF7">
    <property type="entry name" value="TETR-FAMILY TRANSCRIPTIONAL REGULATOR"/>
    <property type="match status" value="1"/>
</dbReference>
<dbReference type="AlphaFoldDB" id="A0A0X8V9R0"/>
<dbReference type="EMBL" id="CP014223">
    <property type="protein sequence ID" value="AMJ40040.1"/>
    <property type="molecule type" value="Genomic_DNA"/>
</dbReference>
<evidence type="ECO:0000259" key="3">
    <source>
        <dbReference type="PROSITE" id="PS50977"/>
    </source>
</evidence>
<evidence type="ECO:0000256" key="2">
    <source>
        <dbReference type="PROSITE-ProRule" id="PRU00335"/>
    </source>
</evidence>
<dbReference type="Proteomes" id="UP000184204">
    <property type="component" value="Unassembled WGS sequence"/>
</dbReference>
<dbReference type="PANTHER" id="PTHR43479">
    <property type="entry name" value="ACREF/ENVCD OPERON REPRESSOR-RELATED"/>
    <property type="match status" value="1"/>
</dbReference>
<protein>
    <submittedName>
        <fullName evidence="4">Bacterial regulatory protein, tetR family</fullName>
    </submittedName>
    <submittedName>
        <fullName evidence="5">Transcriptional regulator, TetR family</fullName>
    </submittedName>
</protein>
<evidence type="ECO:0000313" key="6">
    <source>
        <dbReference type="Proteomes" id="UP000068026"/>
    </source>
</evidence>
<reference evidence="7" key="3">
    <citation type="submission" date="2016-11" db="EMBL/GenBank/DDBJ databases">
        <authorList>
            <person name="Jaros S."/>
            <person name="Januszkiewicz K."/>
            <person name="Wedrychowicz H."/>
        </authorList>
    </citation>
    <scope>NUCLEOTIDE SEQUENCE [LARGE SCALE GENOMIC DNA]</scope>
    <source>
        <strain evidence="7">DSM 1682</strain>
    </source>
</reference>
<dbReference type="EMBL" id="FQUA01000007">
    <property type="protein sequence ID" value="SHE79250.1"/>
    <property type="molecule type" value="Genomic_DNA"/>
</dbReference>
<dbReference type="OrthoDB" id="9810250at2"/>
<keyword evidence="1 2" id="KW-0238">DNA-binding</keyword>
<dbReference type="Proteomes" id="UP000068026">
    <property type="component" value="Chromosome"/>
</dbReference>
<dbReference type="InterPro" id="IPR039532">
    <property type="entry name" value="TetR_C_Firmicutes"/>
</dbReference>
<dbReference type="InterPro" id="IPR009057">
    <property type="entry name" value="Homeodomain-like_sf"/>
</dbReference>
<dbReference type="InterPro" id="IPR001647">
    <property type="entry name" value="HTH_TetR"/>
</dbReference>
<accession>A0A0X8V9R0</accession>
<evidence type="ECO:0000313" key="4">
    <source>
        <dbReference type="EMBL" id="AMJ40040.1"/>
    </source>
</evidence>
<gene>
    <name evidence="4" type="ORF">CPRO_04310</name>
    <name evidence="5" type="ORF">SAMN02745151_01814</name>
</gene>
<feature type="DNA-binding region" description="H-T-H motif" evidence="2">
    <location>
        <begin position="36"/>
        <end position="55"/>
    </location>
</feature>
<sequence>MRNNDIEVITLSQFTKKAIRENFLNLLLKKSFDKITVKDIVEACEINRNTFYYYYKDIYDLMGDIFQTETNRVLEEQERGGSCYEEFQRIAAFITRYRASIIHIYHSKSREVFVGHLDTVSEIILQNYIEQLRVDLEITPENKKFVCDFYRFSVVGMIINWIKSGMEEDSQIFIKKMSDIFENTVETALKSTT</sequence>
<dbReference type="GO" id="GO:0003677">
    <property type="term" value="F:DNA binding"/>
    <property type="evidence" value="ECO:0007669"/>
    <property type="project" value="UniProtKB-UniRule"/>
</dbReference>
<dbReference type="Pfam" id="PF14278">
    <property type="entry name" value="TetR_C_8"/>
    <property type="match status" value="1"/>
</dbReference>
<evidence type="ECO:0000313" key="7">
    <source>
        <dbReference type="Proteomes" id="UP000184204"/>
    </source>
</evidence>
<proteinExistence type="predicted"/>
<dbReference type="RefSeq" id="WP_072743632.1">
    <property type="nucleotide sequence ID" value="NZ_CP014223.1"/>
</dbReference>
<dbReference type="Gene3D" id="1.10.357.10">
    <property type="entry name" value="Tetracycline Repressor, domain 2"/>
    <property type="match status" value="1"/>
</dbReference>
<reference evidence="5" key="4">
    <citation type="submission" date="2016-11" db="EMBL/GenBank/DDBJ databases">
        <authorList>
            <person name="Varghese N."/>
            <person name="Submissions S."/>
        </authorList>
    </citation>
    <scope>NUCLEOTIDE SEQUENCE</scope>
    <source>
        <strain evidence="5">DSM 1682</strain>
    </source>
</reference>
<reference evidence="6" key="2">
    <citation type="submission" date="2016-01" db="EMBL/GenBank/DDBJ databases">
        <authorList>
            <person name="Poehlein A."/>
            <person name="Schlien K."/>
            <person name="Gottschalk G."/>
            <person name="Buckel W."/>
            <person name="Daniel R."/>
        </authorList>
    </citation>
    <scope>NUCLEOTIDE SEQUENCE [LARGE SCALE GENOMIC DNA]</scope>
    <source>
        <strain evidence="6">X2</strain>
    </source>
</reference>
<keyword evidence="6" id="KW-1185">Reference proteome</keyword>
<reference evidence="4 6" key="1">
    <citation type="journal article" date="2016" name="Genome Announc.">
        <title>Complete Genome Sequence of the Amino Acid-Fermenting Clostridium propionicum X2 (DSM 1682).</title>
        <authorList>
            <person name="Poehlein A."/>
            <person name="Schlien K."/>
            <person name="Chowdhury N.P."/>
            <person name="Gottschalk G."/>
            <person name="Buckel W."/>
            <person name="Daniel R."/>
        </authorList>
    </citation>
    <scope>NUCLEOTIDE SEQUENCE [LARGE SCALE GENOMIC DNA]</scope>
    <source>
        <strain evidence="4 6">X2</strain>
    </source>
</reference>
<dbReference type="InterPro" id="IPR050624">
    <property type="entry name" value="HTH-type_Tx_Regulator"/>
</dbReference>
<dbReference type="PROSITE" id="PS50977">
    <property type="entry name" value="HTH_TETR_2"/>
    <property type="match status" value="1"/>
</dbReference>
<dbReference type="Pfam" id="PF00440">
    <property type="entry name" value="TetR_N"/>
    <property type="match status" value="1"/>
</dbReference>
<dbReference type="KEGG" id="cpro:CPRO_04310"/>
<organism evidence="5 7">
    <name type="scientific">Anaerotignum propionicum DSM 1682</name>
    <dbReference type="NCBI Taxonomy" id="991789"/>
    <lineage>
        <taxon>Bacteria</taxon>
        <taxon>Bacillati</taxon>
        <taxon>Bacillota</taxon>
        <taxon>Clostridia</taxon>
        <taxon>Lachnospirales</taxon>
        <taxon>Anaerotignaceae</taxon>
        <taxon>Anaerotignum</taxon>
    </lineage>
</organism>
<feature type="domain" description="HTH tetR-type" evidence="3">
    <location>
        <begin position="13"/>
        <end position="73"/>
    </location>
</feature>
<name>A0A0X8V9R0_ANAPI</name>
<evidence type="ECO:0000256" key="1">
    <source>
        <dbReference type="ARBA" id="ARBA00023125"/>
    </source>
</evidence>
<evidence type="ECO:0000313" key="5">
    <source>
        <dbReference type="EMBL" id="SHE79250.1"/>
    </source>
</evidence>